<comment type="caution">
    <text evidence="10">The sequence shown here is derived from an EMBL/GenBank/DDBJ whole genome shotgun (WGS) entry which is preliminary data.</text>
</comment>
<feature type="signal peptide" evidence="8">
    <location>
        <begin position="1"/>
        <end position="19"/>
    </location>
</feature>
<reference evidence="10 11" key="1">
    <citation type="journal article" date="2019" name="Sci. Rep.">
        <title>Comparative genomics of chytrid fungi reveal insights into the obligate biotrophic and pathogenic lifestyle of Synchytrium endobioticum.</title>
        <authorList>
            <person name="van de Vossenberg B.T.L.H."/>
            <person name="Warris S."/>
            <person name="Nguyen H.D.T."/>
            <person name="van Gent-Pelzer M.P.E."/>
            <person name="Joly D.L."/>
            <person name="van de Geest H.C."/>
            <person name="Bonants P.J.M."/>
            <person name="Smith D.S."/>
            <person name="Levesque C.A."/>
            <person name="van der Lee T.A.J."/>
        </authorList>
    </citation>
    <scope>NUCLEOTIDE SEQUENCE [LARGE SCALE GENOMIC DNA]</scope>
    <source>
        <strain evidence="10 11">CBS 675.73</strain>
    </source>
</reference>
<dbReference type="InterPro" id="IPR046936">
    <property type="entry name" value="BIM1-like"/>
</dbReference>
<evidence type="ECO:0000256" key="7">
    <source>
        <dbReference type="ARBA" id="ARBA00037868"/>
    </source>
</evidence>
<keyword evidence="6" id="KW-0449">Lipoprotein</keyword>
<feature type="domain" description="Copper acquisition factor BIM1-like" evidence="9">
    <location>
        <begin position="19"/>
        <end position="148"/>
    </location>
</feature>
<dbReference type="InterPro" id="IPR046530">
    <property type="entry name" value="BIM1-like_dom"/>
</dbReference>
<proteinExistence type="predicted"/>
<comment type="subcellular location">
    <subcellularLocation>
        <location evidence="1">Cell membrane</location>
    </subcellularLocation>
    <subcellularLocation>
        <location evidence="7">Endomembrane system</location>
        <topology evidence="7">Lipid-anchor</topology>
    </subcellularLocation>
</comment>
<evidence type="ECO:0000313" key="10">
    <source>
        <dbReference type="EMBL" id="TPX72065.1"/>
    </source>
</evidence>
<evidence type="ECO:0000256" key="3">
    <source>
        <dbReference type="ARBA" id="ARBA00022729"/>
    </source>
</evidence>
<gene>
    <name evidence="10" type="ORF">CcCBS67573_g05936</name>
</gene>
<dbReference type="Proteomes" id="UP000320333">
    <property type="component" value="Unassembled WGS sequence"/>
</dbReference>
<evidence type="ECO:0000256" key="5">
    <source>
        <dbReference type="ARBA" id="ARBA00023180"/>
    </source>
</evidence>
<evidence type="ECO:0000256" key="2">
    <source>
        <dbReference type="ARBA" id="ARBA00022475"/>
    </source>
</evidence>
<dbReference type="PANTHER" id="PTHR34992:SF1">
    <property type="entry name" value="COPPER ACQUISITION FACTOR BIM1-LIKE DOMAIN-CONTAINING PROTEIN"/>
    <property type="match status" value="1"/>
</dbReference>
<evidence type="ECO:0000256" key="6">
    <source>
        <dbReference type="ARBA" id="ARBA00023288"/>
    </source>
</evidence>
<dbReference type="GO" id="GO:0005886">
    <property type="term" value="C:plasma membrane"/>
    <property type="evidence" value="ECO:0007669"/>
    <property type="project" value="UniProtKB-SubCell"/>
</dbReference>
<keyword evidence="5" id="KW-0325">Glycoprotein</keyword>
<dbReference type="GO" id="GO:0012505">
    <property type="term" value="C:endomembrane system"/>
    <property type="evidence" value="ECO:0007669"/>
    <property type="project" value="UniProtKB-SubCell"/>
</dbReference>
<name>A0A507F8M2_9FUNG</name>
<evidence type="ECO:0000256" key="1">
    <source>
        <dbReference type="ARBA" id="ARBA00004236"/>
    </source>
</evidence>
<dbReference type="Pfam" id="PF20238">
    <property type="entry name" value="BIM1-like_dom"/>
    <property type="match status" value="1"/>
</dbReference>
<keyword evidence="2" id="KW-1003">Cell membrane</keyword>
<keyword evidence="11" id="KW-1185">Reference proteome</keyword>
<evidence type="ECO:0000313" key="11">
    <source>
        <dbReference type="Proteomes" id="UP000320333"/>
    </source>
</evidence>
<sequence>MHATTLFVAALAAASTVTAHFELVAPPSRLIGSMMTQKVGPCGTANTPSTVRTDFATLDNSIGLVFYWDGDNDVYIGFGENPTEFPYKVGGIKSVGGETYKVPLDFSSVPKDVLAKGGPATIQVVCHQPKEVNLYQCGDVTIAPSAVPASPSSTLDAVSTTSVDVAPSSSSASVVPASTASVVPASTASKSASNSVSASASVAASKATETQKIYGNDATAAAANALVAAAAAVVLALF</sequence>
<evidence type="ECO:0000259" key="9">
    <source>
        <dbReference type="Pfam" id="PF20238"/>
    </source>
</evidence>
<protein>
    <recommendedName>
        <fullName evidence="9">Copper acquisition factor BIM1-like domain-containing protein</fullName>
    </recommendedName>
</protein>
<dbReference type="STRING" id="246404.A0A507F8M2"/>
<evidence type="ECO:0000256" key="4">
    <source>
        <dbReference type="ARBA" id="ARBA00023136"/>
    </source>
</evidence>
<evidence type="ECO:0000256" key="8">
    <source>
        <dbReference type="SAM" id="SignalP"/>
    </source>
</evidence>
<dbReference type="OrthoDB" id="2143729at2759"/>
<keyword evidence="4" id="KW-0472">Membrane</keyword>
<keyword evidence="3 8" id="KW-0732">Signal</keyword>
<dbReference type="EMBL" id="QEAP01000232">
    <property type="protein sequence ID" value="TPX72065.1"/>
    <property type="molecule type" value="Genomic_DNA"/>
</dbReference>
<organism evidence="10 11">
    <name type="scientific">Chytriomyces confervae</name>
    <dbReference type="NCBI Taxonomy" id="246404"/>
    <lineage>
        <taxon>Eukaryota</taxon>
        <taxon>Fungi</taxon>
        <taxon>Fungi incertae sedis</taxon>
        <taxon>Chytridiomycota</taxon>
        <taxon>Chytridiomycota incertae sedis</taxon>
        <taxon>Chytridiomycetes</taxon>
        <taxon>Chytridiales</taxon>
        <taxon>Chytriomycetaceae</taxon>
        <taxon>Chytriomyces</taxon>
    </lineage>
</organism>
<dbReference type="AlphaFoldDB" id="A0A507F8M2"/>
<accession>A0A507F8M2</accession>
<feature type="chain" id="PRO_5021491503" description="Copper acquisition factor BIM1-like domain-containing protein" evidence="8">
    <location>
        <begin position="20"/>
        <end position="238"/>
    </location>
</feature>
<dbReference type="PANTHER" id="PTHR34992">
    <property type="entry name" value="HYPHAL ANASTAMOSIS-7 PROTEIN"/>
    <property type="match status" value="1"/>
</dbReference>